<name>A0A225WW32_9STRA</name>
<sequence length="339" mass="37654">MDEVQGDAAFSSFPDESFRFGINHADGADELWLENTVSKKRWTCEVTDVAAFAPADVVLPKKTVLHYVTASLKESATSSNTSQGPILTRDDGDETLQLEVLIKLGVADFAWAPKYVFPLTLVSPPTPAETQAEQITLLTAQVQELQQEVKTLKLQMQSVIQAQAAAQPNVAPLPPSPVPQSVVVVENRDPPALSRGDQVWGDIISHTHHKLVQTEEYRESKNPLGAKIRSHRQHTCKVCSVLRGNGRRPSQSSLYCPDCTERHNGGMIFLCDKARPHDPNQYYNATCNQIWHSMWNNGENIPQTGTSSIRMRKKLKPSPKESETNASTAVVRPKREARR</sequence>
<keyword evidence="4" id="KW-1185">Reference proteome</keyword>
<accession>A0A225WW32</accession>
<feature type="region of interest" description="Disordered" evidence="2">
    <location>
        <begin position="302"/>
        <end position="339"/>
    </location>
</feature>
<dbReference type="Proteomes" id="UP000198211">
    <property type="component" value="Unassembled WGS sequence"/>
</dbReference>
<dbReference type="EMBL" id="NBNE01000176">
    <property type="protein sequence ID" value="OWZ21924.1"/>
    <property type="molecule type" value="Genomic_DNA"/>
</dbReference>
<feature type="coiled-coil region" evidence="1">
    <location>
        <begin position="128"/>
        <end position="162"/>
    </location>
</feature>
<dbReference type="OrthoDB" id="126522at2759"/>
<reference evidence="4" key="1">
    <citation type="submission" date="2017-03" db="EMBL/GenBank/DDBJ databases">
        <title>Phytopthora megakarya and P. palmivora, two closely related causual agents of cacao black pod achieved similar genome size and gene model numbers by different mechanisms.</title>
        <authorList>
            <person name="Ali S."/>
            <person name="Shao J."/>
            <person name="Larry D.J."/>
            <person name="Kronmiller B."/>
            <person name="Shen D."/>
            <person name="Strem M.D."/>
            <person name="Melnick R.L."/>
            <person name="Guiltinan M.J."/>
            <person name="Tyler B.M."/>
            <person name="Meinhardt L.W."/>
            <person name="Bailey B.A."/>
        </authorList>
    </citation>
    <scope>NUCLEOTIDE SEQUENCE [LARGE SCALE GENOMIC DNA]</scope>
    <source>
        <strain evidence="4">zdho120</strain>
    </source>
</reference>
<protein>
    <submittedName>
        <fullName evidence="3">Uncharacterized protein</fullName>
    </submittedName>
</protein>
<evidence type="ECO:0000256" key="1">
    <source>
        <dbReference type="SAM" id="Coils"/>
    </source>
</evidence>
<comment type="caution">
    <text evidence="3">The sequence shown here is derived from an EMBL/GenBank/DDBJ whole genome shotgun (WGS) entry which is preliminary data.</text>
</comment>
<proteinExistence type="predicted"/>
<keyword evidence="1" id="KW-0175">Coiled coil</keyword>
<evidence type="ECO:0000313" key="3">
    <source>
        <dbReference type="EMBL" id="OWZ21924.1"/>
    </source>
</evidence>
<dbReference type="AlphaFoldDB" id="A0A225WW32"/>
<gene>
    <name evidence="3" type="ORF">PHMEG_0003447</name>
</gene>
<organism evidence="3 4">
    <name type="scientific">Phytophthora megakarya</name>
    <dbReference type="NCBI Taxonomy" id="4795"/>
    <lineage>
        <taxon>Eukaryota</taxon>
        <taxon>Sar</taxon>
        <taxon>Stramenopiles</taxon>
        <taxon>Oomycota</taxon>
        <taxon>Peronosporomycetes</taxon>
        <taxon>Peronosporales</taxon>
        <taxon>Peronosporaceae</taxon>
        <taxon>Phytophthora</taxon>
    </lineage>
</organism>
<evidence type="ECO:0000313" key="4">
    <source>
        <dbReference type="Proteomes" id="UP000198211"/>
    </source>
</evidence>
<evidence type="ECO:0000256" key="2">
    <source>
        <dbReference type="SAM" id="MobiDB-lite"/>
    </source>
</evidence>